<feature type="transmembrane region" description="Helical" evidence="1">
    <location>
        <begin position="37"/>
        <end position="57"/>
    </location>
</feature>
<comment type="caution">
    <text evidence="2">The sequence shown here is derived from an EMBL/GenBank/DDBJ whole genome shotgun (WGS) entry which is preliminary data.</text>
</comment>
<evidence type="ECO:0000313" key="3">
    <source>
        <dbReference type="Proteomes" id="UP001230908"/>
    </source>
</evidence>
<name>A0ABU0ZF17_9ACTN</name>
<gene>
    <name evidence="2" type="ORF">RB614_10770</name>
</gene>
<dbReference type="InterPro" id="IPR011042">
    <property type="entry name" value="6-blade_b-propeller_TolB-like"/>
</dbReference>
<keyword evidence="3" id="KW-1185">Reference proteome</keyword>
<dbReference type="InterPro" id="IPR011044">
    <property type="entry name" value="Quino_amine_DH_bsu"/>
</dbReference>
<accession>A0ABU0ZF17</accession>
<keyword evidence="1" id="KW-0472">Membrane</keyword>
<evidence type="ECO:0000256" key="1">
    <source>
        <dbReference type="SAM" id="Phobius"/>
    </source>
</evidence>
<proteinExistence type="predicted"/>
<organism evidence="2 3">
    <name type="scientific">Phytohabitans maris</name>
    <dbReference type="NCBI Taxonomy" id="3071409"/>
    <lineage>
        <taxon>Bacteria</taxon>
        <taxon>Bacillati</taxon>
        <taxon>Actinomycetota</taxon>
        <taxon>Actinomycetes</taxon>
        <taxon>Micromonosporales</taxon>
        <taxon>Micromonosporaceae</taxon>
    </lineage>
</organism>
<reference evidence="2 3" key="1">
    <citation type="submission" date="2023-08" db="EMBL/GenBank/DDBJ databases">
        <title>Phytohabitans sansha sp. nov., isolated from marine sediment.</title>
        <authorList>
            <person name="Zhao Y."/>
            <person name="Yi K."/>
        </authorList>
    </citation>
    <scope>NUCLEOTIDE SEQUENCE [LARGE SCALE GENOMIC DNA]</scope>
    <source>
        <strain evidence="2 3">ZYX-F-186</strain>
    </source>
</reference>
<protein>
    <recommendedName>
        <fullName evidence="4">Lipoprotein LpqB beta-propeller domain-containing protein</fullName>
    </recommendedName>
</protein>
<dbReference type="Proteomes" id="UP001230908">
    <property type="component" value="Unassembled WGS sequence"/>
</dbReference>
<keyword evidence="1" id="KW-1133">Transmembrane helix</keyword>
<keyword evidence="1" id="KW-0812">Transmembrane</keyword>
<dbReference type="RefSeq" id="WP_308712269.1">
    <property type="nucleotide sequence ID" value="NZ_JAVHUY010000008.1"/>
</dbReference>
<dbReference type="EMBL" id="JAVHUY010000008">
    <property type="protein sequence ID" value="MDQ7905004.1"/>
    <property type="molecule type" value="Genomic_DNA"/>
</dbReference>
<evidence type="ECO:0008006" key="4">
    <source>
        <dbReference type="Google" id="ProtNLM"/>
    </source>
</evidence>
<dbReference type="Gene3D" id="2.120.10.30">
    <property type="entry name" value="TolB, C-terminal domain"/>
    <property type="match status" value="1"/>
</dbReference>
<sequence length="400" mass="43068">MSDLRELLSDVAEQARRYDVTDRAVRAARRRARARRYAPVAALAVVALVVGGVWIPLASTRTGDSMVAGPVPWLPEVVAAPAQAPPVLGANQRVGLGSLLYRVRGRPDTILLAQNGRQYTIPDAGDPVALALSPDGRWLLLDVDHRLLMQDLRDGGRRELSTTVPDRISWRWSSDGRWLVLAPALAETTAPAGDHTLRLIDLTAGGPVWSRTLPPGTFVLGVSGSGEIFTVYLGTEPDAPRTGVESLGVLHPSRAARTLPLRRIAGVLRPGEQLNVTPGQVLVDGSHAIMRTWIAQAVGDVTAVSADDVLVVDTGSGAAQRRIELPDPVLRAAPRGRPADPVTDARDLLVTAPEGVLLLHHRLDGTVDLELMDRETGELRLATRRADDRIEDLRPRGYAS</sequence>
<evidence type="ECO:0000313" key="2">
    <source>
        <dbReference type="EMBL" id="MDQ7905004.1"/>
    </source>
</evidence>
<dbReference type="SUPFAM" id="SSF50969">
    <property type="entry name" value="YVTN repeat-like/Quinoprotein amine dehydrogenase"/>
    <property type="match status" value="1"/>
</dbReference>